<protein>
    <submittedName>
        <fullName evidence="8">Competence protein ComEC</fullName>
    </submittedName>
</protein>
<name>A0A6G2DCL2_STREE</name>
<dbReference type="Proteomes" id="UP000483094">
    <property type="component" value="Unassembled WGS sequence"/>
</dbReference>
<evidence type="ECO:0000256" key="4">
    <source>
        <dbReference type="ARBA" id="ARBA00022989"/>
    </source>
</evidence>
<feature type="transmembrane region" description="Helical" evidence="6">
    <location>
        <begin position="20"/>
        <end position="36"/>
    </location>
</feature>
<feature type="non-terminal residue" evidence="8">
    <location>
        <position position="1"/>
    </location>
</feature>
<evidence type="ECO:0000256" key="1">
    <source>
        <dbReference type="ARBA" id="ARBA00004651"/>
    </source>
</evidence>
<dbReference type="PANTHER" id="PTHR30619">
    <property type="entry name" value="DNA INTERNALIZATION/COMPETENCE PROTEIN COMEC/REC2"/>
    <property type="match status" value="1"/>
</dbReference>
<accession>A0A6G2DCL2</accession>
<dbReference type="EMBL" id="WNHQ01001004">
    <property type="protein sequence ID" value="MTV74306.1"/>
    <property type="molecule type" value="Genomic_DNA"/>
</dbReference>
<dbReference type="InterPro" id="IPR004477">
    <property type="entry name" value="ComEC_N"/>
</dbReference>
<keyword evidence="2" id="KW-1003">Cell membrane</keyword>
<dbReference type="InterPro" id="IPR036866">
    <property type="entry name" value="RibonucZ/Hydroxyglut_hydro"/>
</dbReference>
<gene>
    <name evidence="8" type="ORF">GM540_10040</name>
</gene>
<dbReference type="Pfam" id="PF03772">
    <property type="entry name" value="Competence"/>
    <property type="match status" value="1"/>
</dbReference>
<comment type="caution">
    <text evidence="8">The sequence shown here is derived from an EMBL/GenBank/DDBJ whole genome shotgun (WGS) entry which is preliminary data.</text>
</comment>
<comment type="subcellular location">
    <subcellularLocation>
        <location evidence="1">Cell membrane</location>
        <topology evidence="1">Multi-pass membrane protein</topology>
    </subcellularLocation>
</comment>
<keyword evidence="5 6" id="KW-0472">Membrane</keyword>
<evidence type="ECO:0000256" key="5">
    <source>
        <dbReference type="ARBA" id="ARBA00023136"/>
    </source>
</evidence>
<evidence type="ECO:0000313" key="8">
    <source>
        <dbReference type="EMBL" id="MTV74306.1"/>
    </source>
</evidence>
<dbReference type="InterPro" id="IPR052159">
    <property type="entry name" value="Competence_DNA_uptake"/>
</dbReference>
<evidence type="ECO:0000256" key="2">
    <source>
        <dbReference type="ARBA" id="ARBA00022475"/>
    </source>
</evidence>
<dbReference type="Gene3D" id="3.60.15.10">
    <property type="entry name" value="Ribonuclease Z/Hydroxyacylglutathione hydrolase-like"/>
    <property type="match status" value="1"/>
</dbReference>
<dbReference type="PANTHER" id="PTHR30619:SF1">
    <property type="entry name" value="RECOMBINATION PROTEIN 2"/>
    <property type="match status" value="1"/>
</dbReference>
<evidence type="ECO:0000256" key="3">
    <source>
        <dbReference type="ARBA" id="ARBA00022692"/>
    </source>
</evidence>
<keyword evidence="4 6" id="KW-1133">Transmembrane helix</keyword>
<feature type="domain" description="ComEC/Rec2-related protein" evidence="7">
    <location>
        <begin position="16"/>
        <end position="118"/>
    </location>
</feature>
<feature type="non-terminal residue" evidence="8">
    <location>
        <position position="202"/>
    </location>
</feature>
<sequence>FILTMTSKEGEGLKAVTSESLVISLGILPILSFYFAEFQPWSILLTFVFSFLFDLVFLPLLSILFVLSFLYPVIQLNFIFEWLEGIIRLVSQVASRPLVFGQPNEWLLILLLISLALVYDLRKNIKKLTVLCLLITGLFLLTKHPLENEITMLDVGQGESIFLRDVTGKTILIDVGGKAESYKKIKKWQEKMTTSNAQRSLI</sequence>
<dbReference type="AlphaFoldDB" id="A0A6G2DCL2"/>
<evidence type="ECO:0000256" key="6">
    <source>
        <dbReference type="SAM" id="Phobius"/>
    </source>
</evidence>
<evidence type="ECO:0000313" key="9">
    <source>
        <dbReference type="Proteomes" id="UP000483094"/>
    </source>
</evidence>
<organism evidence="8 9">
    <name type="scientific">Streptococcus pneumoniae</name>
    <dbReference type="NCBI Taxonomy" id="1313"/>
    <lineage>
        <taxon>Bacteria</taxon>
        <taxon>Bacillati</taxon>
        <taxon>Bacillota</taxon>
        <taxon>Bacilli</taxon>
        <taxon>Lactobacillales</taxon>
        <taxon>Streptococcaceae</taxon>
        <taxon>Streptococcus</taxon>
    </lineage>
</organism>
<proteinExistence type="predicted"/>
<evidence type="ECO:0000259" key="7">
    <source>
        <dbReference type="Pfam" id="PF03772"/>
    </source>
</evidence>
<keyword evidence="3 6" id="KW-0812">Transmembrane</keyword>
<feature type="transmembrane region" description="Helical" evidence="6">
    <location>
        <begin position="43"/>
        <end position="74"/>
    </location>
</feature>
<dbReference type="GO" id="GO:0005886">
    <property type="term" value="C:plasma membrane"/>
    <property type="evidence" value="ECO:0007669"/>
    <property type="project" value="UniProtKB-SubCell"/>
</dbReference>
<reference evidence="8 9" key="1">
    <citation type="submission" date="2019-11" db="EMBL/GenBank/DDBJ databases">
        <title>Growth characteristics of pneumococcus vary with the chemical composition of the capsule and with environmental conditions.</title>
        <authorList>
            <person name="Tothpal A."/>
            <person name="Desobry K."/>
            <person name="Joshi S."/>
            <person name="Wyllie A.L."/>
            <person name="Weinberger D.M."/>
        </authorList>
    </citation>
    <scope>NUCLEOTIDE SEQUENCE [LARGE SCALE GENOMIC DNA]</scope>
    <source>
        <strain evidence="9">pnumococcus19F</strain>
    </source>
</reference>